<evidence type="ECO:0000313" key="2">
    <source>
        <dbReference type="EMBL" id="GGL63198.1"/>
    </source>
</evidence>
<dbReference type="InterPro" id="IPR017517">
    <property type="entry name" value="Maleyloyr_isom"/>
</dbReference>
<name>A0A917W4Q5_9ACTN</name>
<organism evidence="2 3">
    <name type="scientific">Microlunatus endophyticus</name>
    <dbReference type="NCBI Taxonomy" id="1716077"/>
    <lineage>
        <taxon>Bacteria</taxon>
        <taxon>Bacillati</taxon>
        <taxon>Actinomycetota</taxon>
        <taxon>Actinomycetes</taxon>
        <taxon>Propionibacteriales</taxon>
        <taxon>Propionibacteriaceae</taxon>
        <taxon>Microlunatus</taxon>
    </lineage>
</organism>
<gene>
    <name evidence="2" type="ORF">GCM10011575_22090</name>
</gene>
<dbReference type="AlphaFoldDB" id="A0A917W4Q5"/>
<reference evidence="2" key="1">
    <citation type="journal article" date="2014" name="Int. J. Syst. Evol. Microbiol.">
        <title>Complete genome sequence of Corynebacterium casei LMG S-19264T (=DSM 44701T), isolated from a smear-ripened cheese.</title>
        <authorList>
            <consortium name="US DOE Joint Genome Institute (JGI-PGF)"/>
            <person name="Walter F."/>
            <person name="Albersmeier A."/>
            <person name="Kalinowski J."/>
            <person name="Ruckert C."/>
        </authorList>
    </citation>
    <scope>NUCLEOTIDE SEQUENCE</scope>
    <source>
        <strain evidence="2">CGMCC 4.7306</strain>
    </source>
</reference>
<dbReference type="PANTHER" id="PTHR40758:SF1">
    <property type="entry name" value="CONSERVED PROTEIN"/>
    <property type="match status" value="1"/>
</dbReference>
<dbReference type="InterPro" id="IPR024344">
    <property type="entry name" value="MDMPI_metal-binding"/>
</dbReference>
<dbReference type="SUPFAM" id="SSF109854">
    <property type="entry name" value="DinB/YfiT-like putative metalloenzymes"/>
    <property type="match status" value="1"/>
</dbReference>
<evidence type="ECO:0000313" key="3">
    <source>
        <dbReference type="Proteomes" id="UP000613840"/>
    </source>
</evidence>
<accession>A0A917W4Q5</accession>
<evidence type="ECO:0000259" key="1">
    <source>
        <dbReference type="Pfam" id="PF11716"/>
    </source>
</evidence>
<reference evidence="2" key="2">
    <citation type="submission" date="2020-09" db="EMBL/GenBank/DDBJ databases">
        <authorList>
            <person name="Sun Q."/>
            <person name="Zhou Y."/>
        </authorList>
    </citation>
    <scope>NUCLEOTIDE SEQUENCE</scope>
    <source>
        <strain evidence="2">CGMCC 4.7306</strain>
    </source>
</reference>
<dbReference type="EMBL" id="BMMZ01000004">
    <property type="protein sequence ID" value="GGL63198.1"/>
    <property type="molecule type" value="Genomic_DNA"/>
</dbReference>
<dbReference type="GO" id="GO:0005886">
    <property type="term" value="C:plasma membrane"/>
    <property type="evidence" value="ECO:0007669"/>
    <property type="project" value="TreeGrafter"/>
</dbReference>
<comment type="caution">
    <text evidence="2">The sequence shown here is derived from an EMBL/GenBank/DDBJ whole genome shotgun (WGS) entry which is preliminary data.</text>
</comment>
<dbReference type="GO" id="GO:0046872">
    <property type="term" value="F:metal ion binding"/>
    <property type="evidence" value="ECO:0007669"/>
    <property type="project" value="InterPro"/>
</dbReference>
<dbReference type="Pfam" id="PF11716">
    <property type="entry name" value="MDMPI_N"/>
    <property type="match status" value="1"/>
</dbReference>
<sequence>MPVSVPGTNVRDMDREAIIETESERFAEVLADAPSDARVPSCPDWTAGDLLWHLTEVQLFWAGILGRDARTEADVEAVENSKPERPTGLAASLALRRQATESLVAELRRLDDSEPRWSWFDPDQTVGFTRRMQTYEATMHRVDAELAAGLAAGPIAPDVAAGAIGHGIEVMWGWMADWATYEPKAIGEFVATDTDQRWLVELGRWFGTGPESGNQFDEPRAVPAISGTPTVTARAPVVDLALWAWGRAGSAEISGDPDSRRALDAVISQGMP</sequence>
<dbReference type="Gene3D" id="1.20.120.450">
    <property type="entry name" value="dinb family like domain"/>
    <property type="match status" value="1"/>
</dbReference>
<feature type="domain" description="Mycothiol-dependent maleylpyruvate isomerase metal-binding" evidence="1">
    <location>
        <begin position="20"/>
        <end position="144"/>
    </location>
</feature>
<keyword evidence="3" id="KW-1185">Reference proteome</keyword>
<dbReference type="Proteomes" id="UP000613840">
    <property type="component" value="Unassembled WGS sequence"/>
</dbReference>
<proteinExistence type="predicted"/>
<protein>
    <recommendedName>
        <fullName evidence="1">Mycothiol-dependent maleylpyruvate isomerase metal-binding domain-containing protein</fullName>
    </recommendedName>
</protein>
<dbReference type="PANTHER" id="PTHR40758">
    <property type="entry name" value="CONSERVED PROTEIN"/>
    <property type="match status" value="1"/>
</dbReference>
<dbReference type="InterPro" id="IPR034660">
    <property type="entry name" value="DinB/YfiT-like"/>
</dbReference>
<dbReference type="NCBIfam" id="TIGR03083">
    <property type="entry name" value="maleylpyruvate isomerase family mycothiol-dependent enzyme"/>
    <property type="match status" value="1"/>
</dbReference>